<protein>
    <submittedName>
        <fullName evidence="1">Uncharacterized protein</fullName>
    </submittedName>
</protein>
<comment type="caution">
    <text evidence="1">The sequence shown here is derived from an EMBL/GenBank/DDBJ whole genome shotgun (WGS) entry which is preliminary data.</text>
</comment>
<evidence type="ECO:0000313" key="2">
    <source>
        <dbReference type="Proteomes" id="UP000712600"/>
    </source>
</evidence>
<sequence length="117" mass="13381">MWSTSQGYESEEKDDLESSLYHNFFEECEDYSDQSYDVSSEDNDSYEVASDDIQEISDTSPVPDEQRSRIATMAEIFKTMFQGGQSSSTAPLPNLKTTSNENFFYICFLNIVSMFLP</sequence>
<dbReference type="EMBL" id="QGKX02000088">
    <property type="protein sequence ID" value="KAF3583461.1"/>
    <property type="molecule type" value="Genomic_DNA"/>
</dbReference>
<name>A0A8S9RQN6_BRACR</name>
<proteinExistence type="predicted"/>
<gene>
    <name evidence="1" type="ORF">F2Q69_00027604</name>
</gene>
<evidence type="ECO:0000313" key="1">
    <source>
        <dbReference type="EMBL" id="KAF3583461.1"/>
    </source>
</evidence>
<dbReference type="Proteomes" id="UP000712600">
    <property type="component" value="Unassembled WGS sequence"/>
</dbReference>
<dbReference type="AlphaFoldDB" id="A0A8S9RQN6"/>
<reference evidence="1" key="1">
    <citation type="submission" date="2019-12" db="EMBL/GenBank/DDBJ databases">
        <title>Genome sequencing and annotation of Brassica cretica.</title>
        <authorList>
            <person name="Studholme D.J."/>
            <person name="Sarris P."/>
        </authorList>
    </citation>
    <scope>NUCLEOTIDE SEQUENCE</scope>
    <source>
        <strain evidence="1">PFS-109/04</strain>
        <tissue evidence="1">Leaf</tissue>
    </source>
</reference>
<organism evidence="1 2">
    <name type="scientific">Brassica cretica</name>
    <name type="common">Mustard</name>
    <dbReference type="NCBI Taxonomy" id="69181"/>
    <lineage>
        <taxon>Eukaryota</taxon>
        <taxon>Viridiplantae</taxon>
        <taxon>Streptophyta</taxon>
        <taxon>Embryophyta</taxon>
        <taxon>Tracheophyta</taxon>
        <taxon>Spermatophyta</taxon>
        <taxon>Magnoliopsida</taxon>
        <taxon>eudicotyledons</taxon>
        <taxon>Gunneridae</taxon>
        <taxon>Pentapetalae</taxon>
        <taxon>rosids</taxon>
        <taxon>malvids</taxon>
        <taxon>Brassicales</taxon>
        <taxon>Brassicaceae</taxon>
        <taxon>Brassiceae</taxon>
        <taxon>Brassica</taxon>
    </lineage>
</organism>
<accession>A0A8S9RQN6</accession>